<evidence type="ECO:0000313" key="3">
    <source>
        <dbReference type="EMBL" id="WBP84939.1"/>
    </source>
</evidence>
<feature type="signal peptide" evidence="2">
    <location>
        <begin position="1"/>
        <end position="38"/>
    </location>
</feature>
<feature type="chain" id="PRO_5046330087" evidence="2">
    <location>
        <begin position="39"/>
        <end position="214"/>
    </location>
</feature>
<keyword evidence="4" id="KW-1185">Reference proteome</keyword>
<keyword evidence="2" id="KW-0732">Signal</keyword>
<protein>
    <submittedName>
        <fullName evidence="3">Uncharacterized protein</fullName>
    </submittedName>
</protein>
<accession>A0ABY7PXL8</accession>
<name>A0ABY7PXL8_9ACTN</name>
<evidence type="ECO:0000256" key="2">
    <source>
        <dbReference type="SAM" id="SignalP"/>
    </source>
</evidence>
<gene>
    <name evidence="3" type="ORF">O1G21_03130</name>
</gene>
<proteinExistence type="predicted"/>
<evidence type="ECO:0000256" key="1">
    <source>
        <dbReference type="SAM" id="MobiDB-lite"/>
    </source>
</evidence>
<dbReference type="RefSeq" id="WP_270140518.1">
    <property type="nucleotide sequence ID" value="NZ_CP115450.1"/>
</dbReference>
<organism evidence="3 4">
    <name type="scientific">Kitasatospora cathayae</name>
    <dbReference type="NCBI Taxonomy" id="3004092"/>
    <lineage>
        <taxon>Bacteria</taxon>
        <taxon>Bacillati</taxon>
        <taxon>Actinomycetota</taxon>
        <taxon>Actinomycetes</taxon>
        <taxon>Kitasatosporales</taxon>
        <taxon>Streptomycetaceae</taxon>
        <taxon>Kitasatospora</taxon>
    </lineage>
</organism>
<evidence type="ECO:0000313" key="4">
    <source>
        <dbReference type="Proteomes" id="UP001212821"/>
    </source>
</evidence>
<sequence>MTIARRKYDSLKRLSRSAGAVAALAMGASLIAAPQAFADSDPGVANLLNACSWADYCQFHPQSFRTYTGPVHQVSQSLYNCTNANSTQSVNWAETTGSANSVGVSVSASYKFSQVFEASIQATYNHTWETSHTFGETDAVTITPGRVGWIERGTAKQEATGWYEIHFGKRYYGHYIWYIHNYKESGPNANAPRGYVNTQSRPMSAAERRAHCHR</sequence>
<dbReference type="Proteomes" id="UP001212821">
    <property type="component" value="Chromosome"/>
</dbReference>
<dbReference type="EMBL" id="CP115450">
    <property type="protein sequence ID" value="WBP84939.1"/>
    <property type="molecule type" value="Genomic_DNA"/>
</dbReference>
<reference evidence="4" key="1">
    <citation type="submission" date="2022-12" db="EMBL/GenBank/DDBJ databases">
        <authorList>
            <person name="Mo P."/>
        </authorList>
    </citation>
    <scope>NUCLEOTIDE SEQUENCE [LARGE SCALE GENOMIC DNA]</scope>
    <source>
        <strain evidence="4">HUAS 3-15</strain>
    </source>
</reference>
<feature type="region of interest" description="Disordered" evidence="1">
    <location>
        <begin position="192"/>
        <end position="214"/>
    </location>
</feature>